<organism evidence="3 4">
    <name type="scientific">Tothia fuscella</name>
    <dbReference type="NCBI Taxonomy" id="1048955"/>
    <lineage>
        <taxon>Eukaryota</taxon>
        <taxon>Fungi</taxon>
        <taxon>Dikarya</taxon>
        <taxon>Ascomycota</taxon>
        <taxon>Pezizomycotina</taxon>
        <taxon>Dothideomycetes</taxon>
        <taxon>Pleosporomycetidae</taxon>
        <taxon>Venturiales</taxon>
        <taxon>Cylindrosympodiaceae</taxon>
        <taxon>Tothia</taxon>
    </lineage>
</organism>
<dbReference type="Pfam" id="PF07985">
    <property type="entry name" value="SRR1"/>
    <property type="match status" value="1"/>
</dbReference>
<feature type="region of interest" description="Disordered" evidence="1">
    <location>
        <begin position="1"/>
        <end position="25"/>
    </location>
</feature>
<dbReference type="Proteomes" id="UP000800235">
    <property type="component" value="Unassembled WGS sequence"/>
</dbReference>
<protein>
    <recommendedName>
        <fullName evidence="2">SRR1-like domain-containing protein</fullName>
    </recommendedName>
</protein>
<accession>A0A9P4NH25</accession>
<dbReference type="InterPro" id="IPR012942">
    <property type="entry name" value="SRR1-like"/>
</dbReference>
<proteinExistence type="predicted"/>
<dbReference type="EMBL" id="MU007105">
    <property type="protein sequence ID" value="KAF2420983.1"/>
    <property type="molecule type" value="Genomic_DNA"/>
</dbReference>
<evidence type="ECO:0000259" key="2">
    <source>
        <dbReference type="Pfam" id="PF07985"/>
    </source>
</evidence>
<evidence type="ECO:0000313" key="4">
    <source>
        <dbReference type="Proteomes" id="UP000800235"/>
    </source>
</evidence>
<comment type="caution">
    <text evidence="3">The sequence shown here is derived from an EMBL/GenBank/DDBJ whole genome shotgun (WGS) entry which is preliminary data.</text>
</comment>
<evidence type="ECO:0000313" key="3">
    <source>
        <dbReference type="EMBL" id="KAF2420983.1"/>
    </source>
</evidence>
<sequence length="458" mass="51784">MKQAKDSMSKNIKRAKKAGSRARDNIENFFNQSRYAAPLEVNRSREDHLRQLAAEKSRLSRGVHSPRVRKRYRANTPILKHRGLEARLYPNTQTQRPETVLEDMKNDKAELGRLNGNEKAWVSYFTDRFLVLYRRYVKSSRATDIQLYITNAKYDIGSITRAVAIGIGSLTRSWYIEELEHYADVPLWHLCEIVYLATVLSGRSVTGGGRRIPIFVQDSIFTKIDYAFYKDLGIEVLIPEDGRIVRGRAGSLPAVIDDTFYTGGKGMWKYPGGVLPAAGYIDEKTFVYVPTNQGLLACKLLDGRDPALVVGPDFGDVAMALSGMAHIEPMENTQVHNLLYQARGTALDFKTIHNGHSLPSLNAHTLALKTALEENTLYTRQTLDEPRGILQDMQDLHIAPSMPRHRVSSMRRALVLHDREETGYALRELGVDGGRRMSVQRGSRVRDGINGWKGRRSW</sequence>
<gene>
    <name evidence="3" type="ORF">EJ08DRAFT_702323</name>
</gene>
<keyword evidence="4" id="KW-1185">Reference proteome</keyword>
<dbReference type="AlphaFoldDB" id="A0A9P4NH25"/>
<name>A0A9P4NH25_9PEZI</name>
<feature type="compositionally biased region" description="Basic residues" evidence="1">
    <location>
        <begin position="11"/>
        <end position="20"/>
    </location>
</feature>
<evidence type="ECO:0000256" key="1">
    <source>
        <dbReference type="SAM" id="MobiDB-lite"/>
    </source>
</evidence>
<reference evidence="3" key="1">
    <citation type="journal article" date="2020" name="Stud. Mycol.">
        <title>101 Dothideomycetes genomes: a test case for predicting lifestyles and emergence of pathogens.</title>
        <authorList>
            <person name="Haridas S."/>
            <person name="Albert R."/>
            <person name="Binder M."/>
            <person name="Bloem J."/>
            <person name="Labutti K."/>
            <person name="Salamov A."/>
            <person name="Andreopoulos B."/>
            <person name="Baker S."/>
            <person name="Barry K."/>
            <person name="Bills G."/>
            <person name="Bluhm B."/>
            <person name="Cannon C."/>
            <person name="Castanera R."/>
            <person name="Culley D."/>
            <person name="Daum C."/>
            <person name="Ezra D."/>
            <person name="Gonzalez J."/>
            <person name="Henrissat B."/>
            <person name="Kuo A."/>
            <person name="Liang C."/>
            <person name="Lipzen A."/>
            <person name="Lutzoni F."/>
            <person name="Magnuson J."/>
            <person name="Mondo S."/>
            <person name="Nolan M."/>
            <person name="Ohm R."/>
            <person name="Pangilinan J."/>
            <person name="Park H.-J."/>
            <person name="Ramirez L."/>
            <person name="Alfaro M."/>
            <person name="Sun H."/>
            <person name="Tritt A."/>
            <person name="Yoshinaga Y."/>
            <person name="Zwiers L.-H."/>
            <person name="Turgeon B."/>
            <person name="Goodwin S."/>
            <person name="Spatafora J."/>
            <person name="Crous P."/>
            <person name="Grigoriev I."/>
        </authorList>
    </citation>
    <scope>NUCLEOTIDE SEQUENCE</scope>
    <source>
        <strain evidence="3">CBS 130266</strain>
    </source>
</reference>
<feature type="domain" description="SRR1-like" evidence="2">
    <location>
        <begin position="157"/>
        <end position="322"/>
    </location>
</feature>